<comment type="pathway">
    <text evidence="3 15">Purine metabolism; IMP biosynthesis via salvage pathway; IMP from hypoxanthine: step 1/1.</text>
</comment>
<evidence type="ECO:0000256" key="8">
    <source>
        <dbReference type="ARBA" id="ARBA00022679"/>
    </source>
</evidence>
<dbReference type="GO" id="GO:0046100">
    <property type="term" value="P:hypoxanthine metabolic process"/>
    <property type="evidence" value="ECO:0007669"/>
    <property type="project" value="TreeGrafter"/>
</dbReference>
<sequence>METIQVRDKKFVVSIPKEKIKARVAEVAAKISEELKGEKPLFLSVLNGAFIFAADLLRGITIPCEITFVRLASYSGVASTGKVTQILGLDTPLEGRTVVIVEDIIDSGLTMQKLLASLETYKPAKVIIAALLVKPEKLKVALNIHHCCFKIPNDFILGYGLDYDGEGRNLPNIYTVTE</sequence>
<dbReference type="GO" id="GO:0032264">
    <property type="term" value="P:IMP salvage"/>
    <property type="evidence" value="ECO:0007669"/>
    <property type="project" value="TreeGrafter"/>
</dbReference>
<keyword evidence="8 15" id="KW-0808">Transferase</keyword>
<proteinExistence type="inferred from homology"/>
<feature type="domain" description="Phosphoribosyltransferase" evidence="16">
    <location>
        <begin position="18"/>
        <end position="163"/>
    </location>
</feature>
<dbReference type="GO" id="GO:0006178">
    <property type="term" value="P:guanine salvage"/>
    <property type="evidence" value="ECO:0007669"/>
    <property type="project" value="TreeGrafter"/>
</dbReference>
<dbReference type="GO" id="GO:0000287">
    <property type="term" value="F:magnesium ion binding"/>
    <property type="evidence" value="ECO:0007669"/>
    <property type="project" value="TreeGrafter"/>
</dbReference>
<keyword evidence="12 15" id="KW-0460">Magnesium</keyword>
<dbReference type="InterPro" id="IPR000836">
    <property type="entry name" value="PRTase_dom"/>
</dbReference>
<dbReference type="SUPFAM" id="SSF53271">
    <property type="entry name" value="PRTase-like"/>
    <property type="match status" value="1"/>
</dbReference>
<evidence type="ECO:0000256" key="1">
    <source>
        <dbReference type="ARBA" id="ARBA00001946"/>
    </source>
</evidence>
<evidence type="ECO:0000256" key="4">
    <source>
        <dbReference type="ARBA" id="ARBA00008391"/>
    </source>
</evidence>
<evidence type="ECO:0000256" key="3">
    <source>
        <dbReference type="ARBA" id="ARBA00004669"/>
    </source>
</evidence>
<dbReference type="Pfam" id="PF00156">
    <property type="entry name" value="Pribosyltran"/>
    <property type="match status" value="1"/>
</dbReference>
<evidence type="ECO:0000256" key="5">
    <source>
        <dbReference type="ARBA" id="ARBA00011895"/>
    </source>
</evidence>
<evidence type="ECO:0000256" key="12">
    <source>
        <dbReference type="ARBA" id="ARBA00022842"/>
    </source>
</evidence>
<dbReference type="GO" id="GO:0000166">
    <property type="term" value="F:nucleotide binding"/>
    <property type="evidence" value="ECO:0007669"/>
    <property type="project" value="UniProtKB-KW"/>
</dbReference>
<keyword evidence="6 15" id="KW-0963">Cytoplasm</keyword>
<dbReference type="Gene3D" id="3.40.50.2020">
    <property type="match status" value="1"/>
</dbReference>
<dbReference type="GO" id="GO:0006166">
    <property type="term" value="P:purine ribonucleoside salvage"/>
    <property type="evidence" value="ECO:0007669"/>
    <property type="project" value="UniProtKB-KW"/>
</dbReference>
<dbReference type="EC" id="2.4.2.8" evidence="5 15"/>
<comment type="catalytic activity">
    <reaction evidence="14">
        <text>IMP + diphosphate = hypoxanthine + 5-phospho-alpha-D-ribose 1-diphosphate</text>
        <dbReference type="Rhea" id="RHEA:17973"/>
        <dbReference type="ChEBI" id="CHEBI:17368"/>
        <dbReference type="ChEBI" id="CHEBI:33019"/>
        <dbReference type="ChEBI" id="CHEBI:58017"/>
        <dbReference type="ChEBI" id="CHEBI:58053"/>
        <dbReference type="EC" id="2.4.2.8"/>
    </reaction>
    <physiologicalReaction direction="right-to-left" evidence="14">
        <dbReference type="Rhea" id="RHEA:17975"/>
    </physiologicalReaction>
</comment>
<reference evidence="17" key="1">
    <citation type="submission" date="2020-04" db="EMBL/GenBank/DDBJ databases">
        <title>Deep metagenomics examines the oral microbiome during advanced dental caries in children, revealing novel taxa and co-occurrences with host molecules.</title>
        <authorList>
            <person name="Baker J.L."/>
            <person name="Morton J.T."/>
            <person name="Dinis M."/>
            <person name="Alvarez R."/>
            <person name="Tran N.C."/>
            <person name="Knight R."/>
            <person name="Edlund A."/>
        </authorList>
    </citation>
    <scope>NUCLEOTIDE SEQUENCE</scope>
    <source>
        <strain evidence="17">JCVI_34_bin.1</strain>
    </source>
</reference>
<dbReference type="AlphaFoldDB" id="A0A929RXG8"/>
<dbReference type="GO" id="GO:0032263">
    <property type="term" value="P:GMP salvage"/>
    <property type="evidence" value="ECO:0007669"/>
    <property type="project" value="TreeGrafter"/>
</dbReference>
<dbReference type="InterPro" id="IPR005904">
    <property type="entry name" value="Hxn_phspho_trans"/>
</dbReference>
<dbReference type="InterPro" id="IPR029057">
    <property type="entry name" value="PRTase-like"/>
</dbReference>
<evidence type="ECO:0000256" key="7">
    <source>
        <dbReference type="ARBA" id="ARBA00022676"/>
    </source>
</evidence>
<accession>A0A929RXG8</accession>
<evidence type="ECO:0000256" key="10">
    <source>
        <dbReference type="ARBA" id="ARBA00022726"/>
    </source>
</evidence>
<dbReference type="NCBIfam" id="TIGR01203">
    <property type="entry name" value="HGPRTase"/>
    <property type="match status" value="1"/>
</dbReference>
<protein>
    <recommendedName>
        <fullName evidence="5 15">Hypoxanthine phosphoribosyltransferase</fullName>
        <ecNumber evidence="5 15">2.4.2.8</ecNumber>
    </recommendedName>
</protein>
<organism evidence="17 18">
    <name type="scientific">Alloprevotella tannerae</name>
    <dbReference type="NCBI Taxonomy" id="76122"/>
    <lineage>
        <taxon>Bacteria</taxon>
        <taxon>Pseudomonadati</taxon>
        <taxon>Bacteroidota</taxon>
        <taxon>Bacteroidia</taxon>
        <taxon>Bacteroidales</taxon>
        <taxon>Prevotellaceae</taxon>
        <taxon>Alloprevotella</taxon>
    </lineage>
</organism>
<comment type="subcellular location">
    <subcellularLocation>
        <location evidence="2 15">Cytoplasm</location>
    </subcellularLocation>
</comment>
<evidence type="ECO:0000313" key="17">
    <source>
        <dbReference type="EMBL" id="MBF0971133.1"/>
    </source>
</evidence>
<dbReference type="PANTHER" id="PTHR43340">
    <property type="entry name" value="HYPOXANTHINE-GUANINE PHOSPHORIBOSYLTRANSFERASE"/>
    <property type="match status" value="1"/>
</dbReference>
<dbReference type="GO" id="GO:0004422">
    <property type="term" value="F:hypoxanthine phosphoribosyltransferase activity"/>
    <property type="evidence" value="ECO:0007669"/>
    <property type="project" value="InterPro"/>
</dbReference>
<evidence type="ECO:0000256" key="9">
    <source>
        <dbReference type="ARBA" id="ARBA00022723"/>
    </source>
</evidence>
<dbReference type="Proteomes" id="UP000704068">
    <property type="component" value="Unassembled WGS sequence"/>
</dbReference>
<dbReference type="InterPro" id="IPR050408">
    <property type="entry name" value="HGPRT"/>
</dbReference>
<dbReference type="GO" id="GO:0005829">
    <property type="term" value="C:cytosol"/>
    <property type="evidence" value="ECO:0007669"/>
    <property type="project" value="TreeGrafter"/>
</dbReference>
<keyword evidence="10 15" id="KW-0660">Purine salvage</keyword>
<dbReference type="RefSeq" id="WP_303764702.1">
    <property type="nucleotide sequence ID" value="NZ_JABZGR010000042.1"/>
</dbReference>
<evidence type="ECO:0000256" key="15">
    <source>
        <dbReference type="RuleBase" id="RU364099"/>
    </source>
</evidence>
<evidence type="ECO:0000256" key="11">
    <source>
        <dbReference type="ARBA" id="ARBA00022741"/>
    </source>
</evidence>
<keyword evidence="9 15" id="KW-0479">Metal-binding</keyword>
<gene>
    <name evidence="17" type="primary">hpt</name>
    <name evidence="17" type="ORF">HXK21_08885</name>
</gene>
<comment type="catalytic activity">
    <reaction evidence="13">
        <text>GMP + diphosphate = guanine + 5-phospho-alpha-D-ribose 1-diphosphate</text>
        <dbReference type="Rhea" id="RHEA:25424"/>
        <dbReference type="ChEBI" id="CHEBI:16235"/>
        <dbReference type="ChEBI" id="CHEBI:33019"/>
        <dbReference type="ChEBI" id="CHEBI:58017"/>
        <dbReference type="ChEBI" id="CHEBI:58115"/>
        <dbReference type="EC" id="2.4.2.8"/>
    </reaction>
    <physiologicalReaction direction="right-to-left" evidence="13">
        <dbReference type="Rhea" id="RHEA:25426"/>
    </physiologicalReaction>
</comment>
<evidence type="ECO:0000256" key="6">
    <source>
        <dbReference type="ARBA" id="ARBA00022490"/>
    </source>
</evidence>
<dbReference type="EMBL" id="JABZGR010000042">
    <property type="protein sequence ID" value="MBF0971133.1"/>
    <property type="molecule type" value="Genomic_DNA"/>
</dbReference>
<evidence type="ECO:0000256" key="2">
    <source>
        <dbReference type="ARBA" id="ARBA00004496"/>
    </source>
</evidence>
<evidence type="ECO:0000256" key="13">
    <source>
        <dbReference type="ARBA" id="ARBA00048811"/>
    </source>
</evidence>
<evidence type="ECO:0000313" key="18">
    <source>
        <dbReference type="Proteomes" id="UP000704068"/>
    </source>
</evidence>
<keyword evidence="7 15" id="KW-0328">Glycosyltransferase</keyword>
<keyword evidence="11 15" id="KW-0547">Nucleotide-binding</keyword>
<name>A0A929RXG8_9BACT</name>
<evidence type="ECO:0000256" key="14">
    <source>
        <dbReference type="ARBA" id="ARBA00049402"/>
    </source>
</evidence>
<dbReference type="CDD" id="cd06223">
    <property type="entry name" value="PRTases_typeI"/>
    <property type="match status" value="1"/>
</dbReference>
<comment type="similarity">
    <text evidence="4 15">Belongs to the purine/pyrimidine phosphoribosyltransferase family.</text>
</comment>
<comment type="cofactor">
    <cofactor evidence="1 15">
        <name>Mg(2+)</name>
        <dbReference type="ChEBI" id="CHEBI:18420"/>
    </cofactor>
</comment>
<evidence type="ECO:0000259" key="16">
    <source>
        <dbReference type="Pfam" id="PF00156"/>
    </source>
</evidence>
<dbReference type="PANTHER" id="PTHR43340:SF1">
    <property type="entry name" value="HYPOXANTHINE PHOSPHORIBOSYLTRANSFERASE"/>
    <property type="match status" value="1"/>
</dbReference>
<comment type="caution">
    <text evidence="17">The sequence shown here is derived from an EMBL/GenBank/DDBJ whole genome shotgun (WGS) entry which is preliminary data.</text>
</comment>